<organism evidence="1 2">
    <name type="scientific">Pluteus cervinus</name>
    <dbReference type="NCBI Taxonomy" id="181527"/>
    <lineage>
        <taxon>Eukaryota</taxon>
        <taxon>Fungi</taxon>
        <taxon>Dikarya</taxon>
        <taxon>Basidiomycota</taxon>
        <taxon>Agaricomycotina</taxon>
        <taxon>Agaricomycetes</taxon>
        <taxon>Agaricomycetidae</taxon>
        <taxon>Agaricales</taxon>
        <taxon>Pluteineae</taxon>
        <taxon>Pluteaceae</taxon>
        <taxon>Pluteus</taxon>
    </lineage>
</organism>
<protein>
    <submittedName>
        <fullName evidence="1">Uncharacterized protein</fullName>
    </submittedName>
</protein>
<dbReference type="Proteomes" id="UP000308600">
    <property type="component" value="Unassembled WGS sequence"/>
</dbReference>
<sequence length="327" mass="35629">MPPNVKRTYGSRHERTTLPSSSPPSSPPLKRKRSFLEPISLQNLPPRPLVKRTKLSPSEGRTKKAKQPQKKLTQLHFCLDKTMLRTCPLCELSYMKGAPDDETLHQTHCARVRKGMEWGKEEEKEAVKANVREVAVGVRLKDGKQGRIICFNADVGGKIGSKLFALLETINRSLSSPAMTAEALQASKAYLFLLPPSTTSGREKIVGCVMAQQITTAMAIASPNEVKANRSDGSPATSELVAVDATTGLFCLPTPLPTPLGIPRIFVSSSHRRQRIASELLTAAAATFIHGCKLNPREGQVAFTQPTGDGNAVMRHWGLGGIRIYEG</sequence>
<keyword evidence="2" id="KW-1185">Reference proteome</keyword>
<proteinExistence type="predicted"/>
<evidence type="ECO:0000313" key="1">
    <source>
        <dbReference type="EMBL" id="TFK76578.1"/>
    </source>
</evidence>
<accession>A0ACD3BEV9</accession>
<name>A0ACD3BEV9_9AGAR</name>
<dbReference type="EMBL" id="ML208260">
    <property type="protein sequence ID" value="TFK76578.1"/>
    <property type="molecule type" value="Genomic_DNA"/>
</dbReference>
<reference evidence="1 2" key="1">
    <citation type="journal article" date="2019" name="Nat. Ecol. Evol.">
        <title>Megaphylogeny resolves global patterns of mushroom evolution.</title>
        <authorList>
            <person name="Varga T."/>
            <person name="Krizsan K."/>
            <person name="Foldi C."/>
            <person name="Dima B."/>
            <person name="Sanchez-Garcia M."/>
            <person name="Sanchez-Ramirez S."/>
            <person name="Szollosi G.J."/>
            <person name="Szarkandi J.G."/>
            <person name="Papp V."/>
            <person name="Albert L."/>
            <person name="Andreopoulos W."/>
            <person name="Angelini C."/>
            <person name="Antonin V."/>
            <person name="Barry K.W."/>
            <person name="Bougher N.L."/>
            <person name="Buchanan P."/>
            <person name="Buyck B."/>
            <person name="Bense V."/>
            <person name="Catcheside P."/>
            <person name="Chovatia M."/>
            <person name="Cooper J."/>
            <person name="Damon W."/>
            <person name="Desjardin D."/>
            <person name="Finy P."/>
            <person name="Geml J."/>
            <person name="Haridas S."/>
            <person name="Hughes K."/>
            <person name="Justo A."/>
            <person name="Karasinski D."/>
            <person name="Kautmanova I."/>
            <person name="Kiss B."/>
            <person name="Kocsube S."/>
            <person name="Kotiranta H."/>
            <person name="LaButti K.M."/>
            <person name="Lechner B.E."/>
            <person name="Liimatainen K."/>
            <person name="Lipzen A."/>
            <person name="Lukacs Z."/>
            <person name="Mihaltcheva S."/>
            <person name="Morgado L.N."/>
            <person name="Niskanen T."/>
            <person name="Noordeloos M.E."/>
            <person name="Ohm R.A."/>
            <person name="Ortiz-Santana B."/>
            <person name="Ovrebo C."/>
            <person name="Racz N."/>
            <person name="Riley R."/>
            <person name="Savchenko A."/>
            <person name="Shiryaev A."/>
            <person name="Soop K."/>
            <person name="Spirin V."/>
            <person name="Szebenyi C."/>
            <person name="Tomsovsky M."/>
            <person name="Tulloss R.E."/>
            <person name="Uehling J."/>
            <person name="Grigoriev I.V."/>
            <person name="Vagvolgyi C."/>
            <person name="Papp T."/>
            <person name="Martin F.M."/>
            <person name="Miettinen O."/>
            <person name="Hibbett D.S."/>
            <person name="Nagy L.G."/>
        </authorList>
    </citation>
    <scope>NUCLEOTIDE SEQUENCE [LARGE SCALE GENOMIC DNA]</scope>
    <source>
        <strain evidence="1 2">NL-1719</strain>
    </source>
</reference>
<evidence type="ECO:0000313" key="2">
    <source>
        <dbReference type="Proteomes" id="UP000308600"/>
    </source>
</evidence>
<gene>
    <name evidence="1" type="ORF">BDN72DRAFT_831160</name>
</gene>